<sequence length="56" mass="6134">MPPHRSPSPTFSISTTASDRALANDLFNPFGIFRKPTFVHQYASPSPIPPISHPTT</sequence>
<dbReference type="EMBL" id="CM001204">
    <property type="protein sequence ID" value="EGP84689.1"/>
    <property type="molecule type" value="Genomic_DNA"/>
</dbReference>
<accession>F9XK82</accession>
<dbReference type="Proteomes" id="UP000008062">
    <property type="component" value="Chromosome 9"/>
</dbReference>
<gene>
    <name evidence="1" type="ORF">MYCGRDRAFT_82144</name>
</gene>
<reference evidence="1 2" key="1">
    <citation type="journal article" date="2011" name="PLoS Genet.">
        <title>Finished genome of the fungal wheat pathogen Mycosphaerella graminicola reveals dispensome structure, chromosome plasticity, and stealth pathogenesis.</title>
        <authorList>
            <person name="Goodwin S.B."/>
            <person name="Ben M'barek S."/>
            <person name="Dhillon B."/>
            <person name="Wittenberg A.H.J."/>
            <person name="Crane C.F."/>
            <person name="Hane J.K."/>
            <person name="Foster A.J."/>
            <person name="Van der Lee T.A.J."/>
            <person name="Grimwood J."/>
            <person name="Aerts A."/>
            <person name="Antoniw J."/>
            <person name="Bailey A."/>
            <person name="Bluhm B."/>
            <person name="Bowler J."/>
            <person name="Bristow J."/>
            <person name="van der Burgt A."/>
            <person name="Canto-Canche B."/>
            <person name="Churchill A.C.L."/>
            <person name="Conde-Ferraez L."/>
            <person name="Cools H.J."/>
            <person name="Coutinho P.M."/>
            <person name="Csukai M."/>
            <person name="Dehal P."/>
            <person name="De Wit P."/>
            <person name="Donzelli B."/>
            <person name="van de Geest H.C."/>
            <person name="van Ham R.C.H.J."/>
            <person name="Hammond-Kosack K.E."/>
            <person name="Henrissat B."/>
            <person name="Kilian A."/>
            <person name="Kobayashi A.K."/>
            <person name="Koopmann E."/>
            <person name="Kourmpetis Y."/>
            <person name="Kuzniar A."/>
            <person name="Lindquist E."/>
            <person name="Lombard V."/>
            <person name="Maliepaard C."/>
            <person name="Martins N."/>
            <person name="Mehrabi R."/>
            <person name="Nap J.P.H."/>
            <person name="Ponomarenko A."/>
            <person name="Rudd J.J."/>
            <person name="Salamov A."/>
            <person name="Schmutz J."/>
            <person name="Schouten H.J."/>
            <person name="Shapiro H."/>
            <person name="Stergiopoulos I."/>
            <person name="Torriani S.F.F."/>
            <person name="Tu H."/>
            <person name="de Vries R.P."/>
            <person name="Waalwijk C."/>
            <person name="Ware S.B."/>
            <person name="Wiebenga A."/>
            <person name="Zwiers L.-H."/>
            <person name="Oliver R.P."/>
            <person name="Grigoriev I.V."/>
            <person name="Kema G.H.J."/>
        </authorList>
    </citation>
    <scope>NUCLEOTIDE SEQUENCE [LARGE SCALE GENOMIC DNA]</scope>
    <source>
        <strain evidence="2">CBS 115943 / IPO323</strain>
    </source>
</reference>
<protein>
    <submittedName>
        <fullName evidence="1">Uncharacterized protein</fullName>
    </submittedName>
</protein>
<organism evidence="1 2">
    <name type="scientific">Zymoseptoria tritici (strain CBS 115943 / IPO323)</name>
    <name type="common">Speckled leaf blotch fungus</name>
    <name type="synonym">Septoria tritici</name>
    <dbReference type="NCBI Taxonomy" id="336722"/>
    <lineage>
        <taxon>Eukaryota</taxon>
        <taxon>Fungi</taxon>
        <taxon>Dikarya</taxon>
        <taxon>Ascomycota</taxon>
        <taxon>Pezizomycotina</taxon>
        <taxon>Dothideomycetes</taxon>
        <taxon>Dothideomycetidae</taxon>
        <taxon>Mycosphaerellales</taxon>
        <taxon>Mycosphaerellaceae</taxon>
        <taxon>Zymoseptoria</taxon>
    </lineage>
</organism>
<dbReference type="GeneID" id="13402510"/>
<dbReference type="KEGG" id="ztr:MYCGRDRAFT_82144"/>
<name>F9XK82_ZYMTI</name>
<dbReference type="InParanoid" id="F9XK82"/>
<evidence type="ECO:0000313" key="2">
    <source>
        <dbReference type="Proteomes" id="UP000008062"/>
    </source>
</evidence>
<dbReference type="AlphaFoldDB" id="F9XK82"/>
<dbReference type="RefSeq" id="XP_003849713.1">
    <property type="nucleotide sequence ID" value="XM_003849665.1"/>
</dbReference>
<dbReference type="HOGENOM" id="CLU_3015978_0_0_1"/>
<keyword evidence="2" id="KW-1185">Reference proteome</keyword>
<evidence type="ECO:0000313" key="1">
    <source>
        <dbReference type="EMBL" id="EGP84689.1"/>
    </source>
</evidence>
<proteinExistence type="predicted"/>